<feature type="binding site" evidence="6">
    <location>
        <position position="250"/>
    </location>
    <ligand>
        <name>substrate</name>
    </ligand>
</feature>
<feature type="binding site" evidence="6">
    <location>
        <position position="253"/>
    </location>
    <ligand>
        <name>substrate</name>
    </ligand>
</feature>
<evidence type="ECO:0000313" key="10">
    <source>
        <dbReference type="Proteomes" id="UP001170481"/>
    </source>
</evidence>
<feature type="binding site" evidence="7">
    <location>
        <position position="253"/>
    </location>
    <ligand>
        <name>Zn(2+)</name>
        <dbReference type="ChEBI" id="CHEBI:29105"/>
    </ligand>
</feature>
<evidence type="ECO:0000256" key="4">
    <source>
        <dbReference type="PIRNR" id="PIRNR000099"/>
    </source>
</evidence>
<organism evidence="9 10">
    <name type="scientific">Cobetia amphilecti</name>
    <dbReference type="NCBI Taxonomy" id="1055104"/>
    <lineage>
        <taxon>Bacteria</taxon>
        <taxon>Pseudomonadati</taxon>
        <taxon>Pseudomonadota</taxon>
        <taxon>Gammaproteobacteria</taxon>
        <taxon>Oceanospirillales</taxon>
        <taxon>Halomonadaceae</taxon>
        <taxon>Cobetia</taxon>
    </lineage>
</organism>
<dbReference type="EMBL" id="JAUORK010000005">
    <property type="protein sequence ID" value="MDO6671658.1"/>
    <property type="molecule type" value="Genomic_DNA"/>
</dbReference>
<feature type="binding site" evidence="7">
    <location>
        <position position="411"/>
    </location>
    <ligand>
        <name>Zn(2+)</name>
        <dbReference type="ChEBI" id="CHEBI:29105"/>
    </ligand>
</feature>
<dbReference type="PRINTS" id="PR00083">
    <property type="entry name" value="HOLDHDRGNASE"/>
</dbReference>
<feature type="active site" description="Proton acceptor" evidence="5">
    <location>
        <position position="318"/>
    </location>
</feature>
<dbReference type="GO" id="GO:0046872">
    <property type="term" value="F:metal ion binding"/>
    <property type="evidence" value="ECO:0007669"/>
    <property type="project" value="UniProtKB-KW"/>
</dbReference>
<dbReference type="GO" id="GO:0000105">
    <property type="term" value="P:L-histidine biosynthetic process"/>
    <property type="evidence" value="ECO:0007669"/>
    <property type="project" value="InterPro"/>
</dbReference>
<dbReference type="FunFam" id="3.40.50.1980:FF:000001">
    <property type="entry name" value="Histidinol dehydrogenase"/>
    <property type="match status" value="1"/>
</dbReference>
<dbReference type="CDD" id="cd06572">
    <property type="entry name" value="Histidinol_dh"/>
    <property type="match status" value="1"/>
</dbReference>
<feature type="binding site" evidence="6">
    <location>
        <position position="352"/>
    </location>
    <ligand>
        <name>substrate</name>
    </ligand>
</feature>
<sequence length="438" mass="47938">MTIRHLKLAEAADGVAEEDQRTTAIVQDMLQDIRSRGEDAVRMYAEKFDNWSGDFVLSEEKLATLIESVPQSVKDDIDFAHRQIRRFAEAQRDSLTSFEIETEPGVVLGQRVLPIDAAGCYVPGGRYAHAASALMSVATAKAAGVKHITACSPPRGDSINPAVAYAMHVAGADRILEMGGVHAVASMAFGLFGGREADILVGPGNAFVAEAKRLLFGQVGIDVFAGPTESAVIADHTADPMTIAVDLVSQAEHGPNSPVWLFTTSEEVARRVIELVPLVGNDMPNAEVIHAAWRDYGEVILCDTREEVVQISDQYACEHLQVLCEDLEWWKQNLSNYGSLFLGEGSTVTHGDKCSGTNHILPTKRAGRYSGGLNVHKFMKVLTTQQLSAEANLKFSAIGSRISRTEGMEGHARACDWRLTKYFPEQDWDFPVYAQKRY</sequence>
<feature type="binding site" evidence="6">
    <location>
        <position position="319"/>
    </location>
    <ligand>
        <name>substrate</name>
    </ligand>
</feature>
<dbReference type="Proteomes" id="UP001170481">
    <property type="component" value="Unassembled WGS sequence"/>
</dbReference>
<feature type="binding site" evidence="6">
    <location>
        <position position="406"/>
    </location>
    <ligand>
        <name>substrate</name>
    </ligand>
</feature>
<evidence type="ECO:0000256" key="5">
    <source>
        <dbReference type="PIRSR" id="PIRSR000099-1"/>
    </source>
</evidence>
<feature type="binding site" evidence="6">
    <location>
        <position position="228"/>
    </location>
    <ligand>
        <name>substrate</name>
    </ligand>
</feature>
<comment type="similarity">
    <text evidence="4 8">Belongs to the histidinol dehydrogenase family.</text>
</comment>
<dbReference type="NCBIfam" id="TIGR00069">
    <property type="entry name" value="hisD"/>
    <property type="match status" value="1"/>
</dbReference>
<feature type="binding site" evidence="6">
    <location>
        <position position="411"/>
    </location>
    <ligand>
        <name>substrate</name>
    </ligand>
</feature>
<dbReference type="PANTHER" id="PTHR21256">
    <property type="entry name" value="HISTIDINOL DEHYDROGENASE HDH"/>
    <property type="match status" value="1"/>
</dbReference>
<feature type="active site" description="Proton acceptor" evidence="5">
    <location>
        <position position="319"/>
    </location>
</feature>
<dbReference type="AlphaFoldDB" id="A0AAP4U0C5"/>
<evidence type="ECO:0000256" key="2">
    <source>
        <dbReference type="ARBA" id="ARBA00022833"/>
    </source>
</evidence>
<dbReference type="Gene3D" id="3.40.50.1980">
    <property type="entry name" value="Nitrogenase molybdenum iron protein domain"/>
    <property type="match status" value="2"/>
</dbReference>
<keyword evidence="3 4" id="KW-0560">Oxidoreductase</keyword>
<dbReference type="PIRSF" id="PIRSF000099">
    <property type="entry name" value="Histidinol_dh"/>
    <property type="match status" value="1"/>
</dbReference>
<reference evidence="9" key="1">
    <citation type="submission" date="2023-07" db="EMBL/GenBank/DDBJ databases">
        <title>Genome content predicts the carbon catabolic preferences of heterotrophic bacteria.</title>
        <authorList>
            <person name="Gralka M."/>
        </authorList>
    </citation>
    <scope>NUCLEOTIDE SEQUENCE</scope>
    <source>
        <strain evidence="9">C2R13</strain>
    </source>
</reference>
<keyword evidence="1 7" id="KW-0479">Metal-binding</keyword>
<keyword evidence="2 7" id="KW-0862">Zinc</keyword>
<protein>
    <submittedName>
        <fullName evidence="9">Histidinol dehydrogenase</fullName>
        <ecNumber evidence="9">1.1.1.23</ecNumber>
    </submittedName>
</protein>
<feature type="binding site" evidence="7">
    <location>
        <position position="352"/>
    </location>
    <ligand>
        <name>Zn(2+)</name>
        <dbReference type="ChEBI" id="CHEBI:29105"/>
    </ligand>
</feature>
<comment type="caution">
    <text evidence="9">The sequence shown here is derived from an EMBL/GenBank/DDBJ whole genome shotgun (WGS) entry which is preliminary data.</text>
</comment>
<dbReference type="PANTHER" id="PTHR21256:SF14">
    <property type="entry name" value="HISTIDINOL DEHYDROGENASE"/>
    <property type="match status" value="1"/>
</dbReference>
<dbReference type="SUPFAM" id="SSF53720">
    <property type="entry name" value="ALDH-like"/>
    <property type="match status" value="1"/>
</dbReference>
<dbReference type="InterPro" id="IPR001692">
    <property type="entry name" value="Histidinol_DH_CS"/>
</dbReference>
<gene>
    <name evidence="9" type="primary">hisD</name>
    <name evidence="9" type="ORF">Q4535_05945</name>
</gene>
<dbReference type="Pfam" id="PF00815">
    <property type="entry name" value="Histidinol_dh"/>
    <property type="match status" value="1"/>
</dbReference>
<accession>A0AAP4U0C5</accession>
<dbReference type="InterPro" id="IPR012131">
    <property type="entry name" value="Hstdl_DH"/>
</dbReference>
<feature type="binding site" evidence="7">
    <location>
        <position position="250"/>
    </location>
    <ligand>
        <name>Zn(2+)</name>
        <dbReference type="ChEBI" id="CHEBI:29105"/>
    </ligand>
</feature>
<evidence type="ECO:0000256" key="6">
    <source>
        <dbReference type="PIRSR" id="PIRSR000099-3"/>
    </source>
</evidence>
<evidence type="ECO:0000313" key="9">
    <source>
        <dbReference type="EMBL" id="MDO6671658.1"/>
    </source>
</evidence>
<name>A0AAP4U0C5_9GAMM</name>
<dbReference type="GO" id="GO:0004399">
    <property type="term" value="F:histidinol dehydrogenase activity"/>
    <property type="evidence" value="ECO:0007669"/>
    <property type="project" value="UniProtKB-EC"/>
</dbReference>
<dbReference type="RefSeq" id="WP_282460312.1">
    <property type="nucleotide sequence ID" value="NZ_JAUORK010000005.1"/>
</dbReference>
<dbReference type="GO" id="GO:0005829">
    <property type="term" value="C:cytosol"/>
    <property type="evidence" value="ECO:0007669"/>
    <property type="project" value="TreeGrafter"/>
</dbReference>
<evidence type="ECO:0000256" key="7">
    <source>
        <dbReference type="PIRSR" id="PIRSR000099-4"/>
    </source>
</evidence>
<dbReference type="InterPro" id="IPR016161">
    <property type="entry name" value="Ald_DH/histidinol_DH"/>
</dbReference>
<dbReference type="EC" id="1.1.1.23" evidence="9"/>
<evidence type="ECO:0000256" key="8">
    <source>
        <dbReference type="RuleBase" id="RU004175"/>
    </source>
</evidence>
<comment type="cofactor">
    <cofactor evidence="7">
        <name>Zn(2+)</name>
        <dbReference type="ChEBI" id="CHEBI:29105"/>
    </cofactor>
    <text evidence="7">Binds 1 zinc ion per subunit.</text>
</comment>
<dbReference type="InterPro" id="IPR022695">
    <property type="entry name" value="Histidinol_DH_monofunct"/>
</dbReference>
<dbReference type="PROSITE" id="PS00611">
    <property type="entry name" value="HISOL_DEHYDROGENASE"/>
    <property type="match status" value="1"/>
</dbReference>
<dbReference type="Gene3D" id="1.20.5.1300">
    <property type="match status" value="1"/>
</dbReference>
<proteinExistence type="inferred from homology"/>
<evidence type="ECO:0000256" key="1">
    <source>
        <dbReference type="ARBA" id="ARBA00022723"/>
    </source>
</evidence>
<dbReference type="GO" id="GO:0051287">
    <property type="term" value="F:NAD binding"/>
    <property type="evidence" value="ECO:0007669"/>
    <property type="project" value="InterPro"/>
</dbReference>
<evidence type="ECO:0000256" key="3">
    <source>
        <dbReference type="ARBA" id="ARBA00023002"/>
    </source>
</evidence>